<dbReference type="EMBL" id="UXUI01011948">
    <property type="protein sequence ID" value="VDD96622.1"/>
    <property type="molecule type" value="Genomic_DNA"/>
</dbReference>
<proteinExistence type="predicted"/>
<accession>A0A0N4VMH7</accession>
<gene>
    <name evidence="1" type="ORF">EVEC_LOCUS11373</name>
</gene>
<evidence type="ECO:0000313" key="1">
    <source>
        <dbReference type="EMBL" id="VDD96622.1"/>
    </source>
</evidence>
<protein>
    <submittedName>
        <fullName evidence="3">Cyclic nucleotide-binding domain-containing protein</fullName>
    </submittedName>
</protein>
<dbReference type="AlphaFoldDB" id="A0A0N4VMH7"/>
<dbReference type="Proteomes" id="UP000274131">
    <property type="component" value="Unassembled WGS sequence"/>
</dbReference>
<sequence length="140" mass="16512">MCHYWEVFFLYEIERATHSVSAIAACWRPQIVSLSDDRFLAMFFADLTVFQKEYILLCSAFMRNTWKISDSKLEKRSVVYGQMDKESRLIRANFADRFLDIVDDSKACYTFYTEEWRILCLFAGNNPGITRRCLQQSANI</sequence>
<keyword evidence="2" id="KW-1185">Reference proteome</keyword>
<reference evidence="3" key="1">
    <citation type="submission" date="2017-02" db="UniProtKB">
        <authorList>
            <consortium name="WormBaseParasite"/>
        </authorList>
    </citation>
    <scope>IDENTIFICATION</scope>
</reference>
<dbReference type="WBParaSite" id="EVEC_0001213501-mRNA-1">
    <property type="protein sequence ID" value="EVEC_0001213501-mRNA-1"/>
    <property type="gene ID" value="EVEC_0001213501"/>
</dbReference>
<organism evidence="3">
    <name type="scientific">Enterobius vermicularis</name>
    <name type="common">Human pinworm</name>
    <dbReference type="NCBI Taxonomy" id="51028"/>
    <lineage>
        <taxon>Eukaryota</taxon>
        <taxon>Metazoa</taxon>
        <taxon>Ecdysozoa</taxon>
        <taxon>Nematoda</taxon>
        <taxon>Chromadorea</taxon>
        <taxon>Rhabditida</taxon>
        <taxon>Spirurina</taxon>
        <taxon>Oxyuridomorpha</taxon>
        <taxon>Oxyuroidea</taxon>
        <taxon>Oxyuridae</taxon>
        <taxon>Enterobius</taxon>
    </lineage>
</organism>
<name>A0A0N4VMH7_ENTVE</name>
<reference evidence="1 2" key="2">
    <citation type="submission" date="2018-10" db="EMBL/GenBank/DDBJ databases">
        <authorList>
            <consortium name="Pathogen Informatics"/>
        </authorList>
    </citation>
    <scope>NUCLEOTIDE SEQUENCE [LARGE SCALE GENOMIC DNA]</scope>
</reference>
<evidence type="ECO:0000313" key="3">
    <source>
        <dbReference type="WBParaSite" id="EVEC_0001213501-mRNA-1"/>
    </source>
</evidence>
<evidence type="ECO:0000313" key="2">
    <source>
        <dbReference type="Proteomes" id="UP000274131"/>
    </source>
</evidence>